<dbReference type="InterPro" id="IPR000725">
    <property type="entry name" value="Olfact_rcpt"/>
</dbReference>
<evidence type="ECO:0000256" key="4">
    <source>
        <dbReference type="ARBA" id="ARBA00022606"/>
    </source>
</evidence>
<dbReference type="PRINTS" id="PR00237">
    <property type="entry name" value="GPCRRHODOPSN"/>
</dbReference>
<keyword evidence="10 12" id="KW-0675">Receptor</keyword>
<evidence type="ECO:0000256" key="8">
    <source>
        <dbReference type="ARBA" id="ARBA00023040"/>
    </source>
</evidence>
<dbReference type="PRINTS" id="PR00245">
    <property type="entry name" value="OLFACTORYR"/>
</dbReference>
<proteinExistence type="inferred from homology"/>
<evidence type="ECO:0000256" key="5">
    <source>
        <dbReference type="ARBA" id="ARBA00022692"/>
    </source>
</evidence>
<sequence>MDNQSTVSNFLLFEFSKIHELQILHFFAFLVLYLAILTGNLLIMSAIIWNHHLHTPMYLFLLNLAIQDLGTTSVIVPKSMANILMNTRHISYLGCVSQVFLLVFFLGSDIWILTVMAYDRYVAICNPLHYQTIMNKQACIYMILAVWGSSLLNGSLHTCFTFGTSFCSNNINQFFCDIPQLLKLTCSGLNQNEIRLIVFVCALGLVCFFFIFYTYVSIFTAVLKIHSLEGRKKTVSTCLPHLIVVSMFLLSAFIAHLEPPSSNSNLASTVMYSLIPPLLNPIIYSMRNTSINLAISKLFNKNVNKVCIRTLWNS</sequence>
<dbReference type="PROSITE" id="PS50262">
    <property type="entry name" value="G_PROTEIN_RECEP_F1_2"/>
    <property type="match status" value="1"/>
</dbReference>
<dbReference type="CDD" id="cd15227">
    <property type="entry name" value="7tmA_OR14-like"/>
    <property type="match status" value="1"/>
</dbReference>
<dbReference type="GO" id="GO:0004930">
    <property type="term" value="F:G protein-coupled receptor activity"/>
    <property type="evidence" value="ECO:0007669"/>
    <property type="project" value="UniProtKB-KW"/>
</dbReference>
<evidence type="ECO:0000256" key="1">
    <source>
        <dbReference type="ARBA" id="ARBA00002936"/>
    </source>
</evidence>
<comment type="similarity">
    <text evidence="12">Belongs to the G-protein coupled receptor 1 family.</text>
</comment>
<evidence type="ECO:0000256" key="7">
    <source>
        <dbReference type="ARBA" id="ARBA00022989"/>
    </source>
</evidence>
<evidence type="ECO:0000256" key="6">
    <source>
        <dbReference type="ARBA" id="ARBA00022725"/>
    </source>
</evidence>
<reference evidence="15" key="2">
    <citation type="submission" date="2025-09" db="UniProtKB">
        <authorList>
            <consortium name="Ensembl"/>
        </authorList>
    </citation>
    <scope>IDENTIFICATION</scope>
</reference>
<evidence type="ECO:0000256" key="9">
    <source>
        <dbReference type="ARBA" id="ARBA00023136"/>
    </source>
</evidence>
<evidence type="ECO:0000259" key="14">
    <source>
        <dbReference type="PROSITE" id="PS50262"/>
    </source>
</evidence>
<dbReference type="InterPro" id="IPR017452">
    <property type="entry name" value="GPCR_Rhodpsn_7TM"/>
</dbReference>
<feature type="transmembrane region" description="Helical" evidence="13">
    <location>
        <begin position="96"/>
        <end position="118"/>
    </location>
</feature>
<dbReference type="GO" id="GO:0004984">
    <property type="term" value="F:olfactory receptor activity"/>
    <property type="evidence" value="ECO:0007669"/>
    <property type="project" value="InterPro"/>
</dbReference>
<name>A0A8C5S8G3_LATLA</name>
<evidence type="ECO:0000256" key="2">
    <source>
        <dbReference type="ARBA" id="ARBA00004651"/>
    </source>
</evidence>
<keyword evidence="4 13" id="KW-0716">Sensory transduction</keyword>
<feature type="domain" description="G-protein coupled receptors family 1 profile" evidence="14">
    <location>
        <begin position="39"/>
        <end position="284"/>
    </location>
</feature>
<keyword evidence="5 12" id="KW-0812">Transmembrane</keyword>
<dbReference type="FunFam" id="1.20.1070.10:FF:000037">
    <property type="entry name" value="Olfactory receptor"/>
    <property type="match status" value="1"/>
</dbReference>
<comment type="function">
    <text evidence="1">Odorant receptor.</text>
</comment>
<keyword evidence="3 13" id="KW-1003">Cell membrane</keyword>
<dbReference type="PROSITE" id="PS00237">
    <property type="entry name" value="G_PROTEIN_RECEP_F1_1"/>
    <property type="match status" value="1"/>
</dbReference>
<keyword evidence="9 13" id="KW-0472">Membrane</keyword>
<dbReference type="Ensembl" id="ENSLLTT00000014176.1">
    <property type="protein sequence ID" value="ENSLLTP00000013647.1"/>
    <property type="gene ID" value="ENSLLTG00000010459.1"/>
</dbReference>
<dbReference type="SUPFAM" id="SSF81321">
    <property type="entry name" value="Family A G protein-coupled receptor-like"/>
    <property type="match status" value="1"/>
</dbReference>
<evidence type="ECO:0000313" key="16">
    <source>
        <dbReference type="Proteomes" id="UP000694406"/>
    </source>
</evidence>
<evidence type="ECO:0000256" key="3">
    <source>
        <dbReference type="ARBA" id="ARBA00022475"/>
    </source>
</evidence>
<comment type="subcellular location">
    <subcellularLocation>
        <location evidence="2 13">Cell membrane</location>
        <topology evidence="2 13">Multi-pass membrane protein</topology>
    </subcellularLocation>
</comment>
<dbReference type="AlphaFoldDB" id="A0A8C5S8G3"/>
<feature type="transmembrane region" description="Helical" evidence="13">
    <location>
        <begin position="23"/>
        <end position="49"/>
    </location>
</feature>
<evidence type="ECO:0000256" key="12">
    <source>
        <dbReference type="RuleBase" id="RU000688"/>
    </source>
</evidence>
<feature type="transmembrane region" description="Helical" evidence="13">
    <location>
        <begin position="56"/>
        <end position="76"/>
    </location>
</feature>
<evidence type="ECO:0000256" key="13">
    <source>
        <dbReference type="RuleBase" id="RU363047"/>
    </source>
</evidence>
<keyword evidence="11 12" id="KW-0807">Transducer</keyword>
<feature type="transmembrane region" description="Helical" evidence="13">
    <location>
        <begin position="266"/>
        <end position="284"/>
    </location>
</feature>
<evidence type="ECO:0000256" key="11">
    <source>
        <dbReference type="ARBA" id="ARBA00023224"/>
    </source>
</evidence>
<protein>
    <recommendedName>
        <fullName evidence="13">Olfactory receptor</fullName>
    </recommendedName>
</protein>
<keyword evidence="8 12" id="KW-0297">G-protein coupled receptor</keyword>
<dbReference type="InterPro" id="IPR000276">
    <property type="entry name" value="GPCR_Rhodpsn"/>
</dbReference>
<evidence type="ECO:0000256" key="10">
    <source>
        <dbReference type="ARBA" id="ARBA00023170"/>
    </source>
</evidence>
<dbReference type="Pfam" id="PF13853">
    <property type="entry name" value="7tm_4"/>
    <property type="match status" value="1"/>
</dbReference>
<accession>A0A8C5S8G3</accession>
<dbReference type="Gene3D" id="1.20.1070.10">
    <property type="entry name" value="Rhodopsin 7-helix transmembrane proteins"/>
    <property type="match status" value="1"/>
</dbReference>
<dbReference type="GO" id="GO:0005886">
    <property type="term" value="C:plasma membrane"/>
    <property type="evidence" value="ECO:0007669"/>
    <property type="project" value="UniProtKB-SubCell"/>
</dbReference>
<dbReference type="PANTHER" id="PTHR26452">
    <property type="entry name" value="OLFACTORY RECEPTOR"/>
    <property type="match status" value="1"/>
</dbReference>
<keyword evidence="6 13" id="KW-0552">Olfaction</keyword>
<evidence type="ECO:0000313" key="15">
    <source>
        <dbReference type="Ensembl" id="ENSLLTP00000013647.1"/>
    </source>
</evidence>
<dbReference type="Proteomes" id="UP000694406">
    <property type="component" value="Unplaced"/>
</dbReference>
<dbReference type="InterPro" id="IPR050516">
    <property type="entry name" value="Olfactory_GPCR"/>
</dbReference>
<feature type="transmembrane region" description="Helical" evidence="13">
    <location>
        <begin position="235"/>
        <end position="254"/>
    </location>
</feature>
<dbReference type="GeneTree" id="ENSGT01050000244828"/>
<feature type="transmembrane region" description="Helical" evidence="13">
    <location>
        <begin position="197"/>
        <end position="223"/>
    </location>
</feature>
<organism evidence="15 16">
    <name type="scientific">Laticauda laticaudata</name>
    <name type="common">Blue-ringed sea krait</name>
    <name type="synonym">Blue-lipped sea krait</name>
    <dbReference type="NCBI Taxonomy" id="8630"/>
    <lineage>
        <taxon>Eukaryota</taxon>
        <taxon>Metazoa</taxon>
        <taxon>Chordata</taxon>
        <taxon>Craniata</taxon>
        <taxon>Vertebrata</taxon>
        <taxon>Euteleostomi</taxon>
        <taxon>Lepidosauria</taxon>
        <taxon>Squamata</taxon>
        <taxon>Bifurcata</taxon>
        <taxon>Unidentata</taxon>
        <taxon>Episquamata</taxon>
        <taxon>Toxicofera</taxon>
        <taxon>Serpentes</taxon>
        <taxon>Colubroidea</taxon>
        <taxon>Elapidae</taxon>
        <taxon>Laticaudinae</taxon>
        <taxon>Laticauda</taxon>
    </lineage>
</organism>
<reference evidence="15" key="1">
    <citation type="submission" date="2025-08" db="UniProtKB">
        <authorList>
            <consortium name="Ensembl"/>
        </authorList>
    </citation>
    <scope>IDENTIFICATION</scope>
</reference>
<keyword evidence="7 13" id="KW-1133">Transmembrane helix</keyword>
<keyword evidence="16" id="KW-1185">Reference proteome</keyword>